<dbReference type="InterPro" id="IPR005119">
    <property type="entry name" value="LysR_subst-bd"/>
</dbReference>
<dbReference type="CDD" id="cd08412">
    <property type="entry name" value="PBP2_PAO1_like"/>
    <property type="match status" value="1"/>
</dbReference>
<dbReference type="Proteomes" id="UP001558101">
    <property type="component" value="Unassembled WGS sequence"/>
</dbReference>
<sequence length="302" mass="33418">MANYTLRQLKYFVTTAKCRSVTEASRKLYIAQPSISGAIKNLEDSFGVQLFIRHHAQGVSLTPSGSRFYRKAQKLLRMAHIFEQDALADNDMVSGKISVGCFETVAPLILPKLIRGFKTLYPGIETLIQDGEQHELVHSLSTGSLDVSLLYNHDLNSNIVTDVLVAPRKPYVLLSAHHPLAQNKQVSLADLATEPMVLLDLLPSRNYFLNLFTRVGITPNIVFSSPSLELVRGMVGQGLGFAILVTRPYGQYSYDGQPLVTVELQDEVEGSGLVVAWLTANQLTKPAQLFVEFCKSELANMH</sequence>
<proteinExistence type="inferred from homology"/>
<reference evidence="6 7" key="1">
    <citation type="submission" date="2024-07" db="EMBL/GenBank/DDBJ databases">
        <title>Genomes of novel Serratia strains from suburban soil.</title>
        <authorList>
            <person name="Markert E.X."/>
            <person name="Severe K."/>
            <person name="Severe L."/>
            <person name="Twing K.I."/>
            <person name="Ward L.M."/>
        </authorList>
    </citation>
    <scope>NUCLEOTIDE SEQUENCE [LARGE SCALE GENOMIC DNA]</scope>
    <source>
        <strain evidence="6 7">3C-UT</strain>
    </source>
</reference>
<dbReference type="InterPro" id="IPR000847">
    <property type="entry name" value="LysR_HTH_N"/>
</dbReference>
<keyword evidence="4" id="KW-0804">Transcription</keyword>
<evidence type="ECO:0000256" key="1">
    <source>
        <dbReference type="ARBA" id="ARBA00009437"/>
    </source>
</evidence>
<dbReference type="PANTHER" id="PTHR30346">
    <property type="entry name" value="TRANSCRIPTIONAL DUAL REGULATOR HCAR-RELATED"/>
    <property type="match status" value="1"/>
</dbReference>
<evidence type="ECO:0000256" key="4">
    <source>
        <dbReference type="ARBA" id="ARBA00023163"/>
    </source>
</evidence>
<gene>
    <name evidence="6" type="ORF">AB4M04_17165</name>
</gene>
<comment type="caution">
    <text evidence="6">The sequence shown here is derived from an EMBL/GenBank/DDBJ whole genome shotgun (WGS) entry which is preliminary data.</text>
</comment>
<protein>
    <submittedName>
        <fullName evidence="6">LysR family transcriptional regulator</fullName>
    </submittedName>
</protein>
<name>A0ABV3UJQ0_9GAMM</name>
<dbReference type="EMBL" id="JBFQXQ010000002">
    <property type="protein sequence ID" value="MEX3173806.1"/>
    <property type="molecule type" value="Genomic_DNA"/>
</dbReference>
<keyword evidence="3" id="KW-0238">DNA-binding</keyword>
<keyword evidence="2" id="KW-0805">Transcription regulation</keyword>
<evidence type="ECO:0000313" key="6">
    <source>
        <dbReference type="EMBL" id="MEX3173806.1"/>
    </source>
</evidence>
<dbReference type="Pfam" id="PF03466">
    <property type="entry name" value="LysR_substrate"/>
    <property type="match status" value="1"/>
</dbReference>
<accession>A0ABV3UJQ0</accession>
<dbReference type="PROSITE" id="PS50931">
    <property type="entry name" value="HTH_LYSR"/>
    <property type="match status" value="1"/>
</dbReference>
<organism evidence="6 7">
    <name type="scientific">Serratia quinivorans</name>
    <dbReference type="NCBI Taxonomy" id="137545"/>
    <lineage>
        <taxon>Bacteria</taxon>
        <taxon>Pseudomonadati</taxon>
        <taxon>Pseudomonadota</taxon>
        <taxon>Gammaproteobacteria</taxon>
        <taxon>Enterobacterales</taxon>
        <taxon>Yersiniaceae</taxon>
        <taxon>Serratia</taxon>
    </lineage>
</organism>
<comment type="similarity">
    <text evidence="1">Belongs to the LysR transcriptional regulatory family.</text>
</comment>
<feature type="domain" description="HTH lysR-type" evidence="5">
    <location>
        <begin position="4"/>
        <end position="62"/>
    </location>
</feature>
<evidence type="ECO:0000256" key="3">
    <source>
        <dbReference type="ARBA" id="ARBA00023125"/>
    </source>
</evidence>
<dbReference type="Pfam" id="PF00126">
    <property type="entry name" value="HTH_1"/>
    <property type="match status" value="1"/>
</dbReference>
<keyword evidence="7" id="KW-1185">Reference proteome</keyword>
<evidence type="ECO:0000313" key="7">
    <source>
        <dbReference type="Proteomes" id="UP001558101"/>
    </source>
</evidence>
<dbReference type="PANTHER" id="PTHR30346:SF0">
    <property type="entry name" value="HCA OPERON TRANSCRIPTIONAL ACTIVATOR HCAR"/>
    <property type="match status" value="1"/>
</dbReference>
<evidence type="ECO:0000259" key="5">
    <source>
        <dbReference type="PROSITE" id="PS50931"/>
    </source>
</evidence>
<dbReference type="RefSeq" id="WP_218217228.1">
    <property type="nucleotide sequence ID" value="NZ_CAMKHO010000003.1"/>
</dbReference>
<evidence type="ECO:0000256" key="2">
    <source>
        <dbReference type="ARBA" id="ARBA00023015"/>
    </source>
</evidence>